<keyword evidence="2" id="KW-1185">Reference proteome</keyword>
<evidence type="ECO:0000313" key="1">
    <source>
        <dbReference type="EMBL" id="KAL3406252.1"/>
    </source>
</evidence>
<accession>A0ABD2XLQ7</accession>
<evidence type="ECO:0000313" key="2">
    <source>
        <dbReference type="Proteomes" id="UP001627154"/>
    </source>
</evidence>
<protein>
    <submittedName>
        <fullName evidence="1">Uncharacterized protein</fullName>
    </submittedName>
</protein>
<dbReference type="Proteomes" id="UP001627154">
    <property type="component" value="Unassembled WGS sequence"/>
</dbReference>
<comment type="caution">
    <text evidence="1">The sequence shown here is derived from an EMBL/GenBank/DDBJ whole genome shotgun (WGS) entry which is preliminary data.</text>
</comment>
<dbReference type="EMBL" id="JBJJXI010000019">
    <property type="protein sequence ID" value="KAL3406252.1"/>
    <property type="molecule type" value="Genomic_DNA"/>
</dbReference>
<gene>
    <name evidence="1" type="ORF">TKK_001609</name>
</gene>
<name>A0ABD2XLQ7_9HYME</name>
<reference evidence="1 2" key="1">
    <citation type="journal article" date="2024" name="bioRxiv">
        <title>A reference genome for Trichogramma kaykai: A tiny desert-dwelling parasitoid wasp with competing sex-ratio distorters.</title>
        <authorList>
            <person name="Culotta J."/>
            <person name="Lindsey A.R."/>
        </authorList>
    </citation>
    <scope>NUCLEOTIDE SEQUENCE [LARGE SCALE GENOMIC DNA]</scope>
    <source>
        <strain evidence="1 2">KSX58</strain>
    </source>
</reference>
<proteinExistence type="predicted"/>
<sequence>MAAGGFTKTDDPFPLDDDVSFSVISTMKCNVPLPREDSERDIVVQRVAMITLVELYLANPFKDKMKDMFQAMGWELFLRYRQLDHVPVQGAATFIYRTTRCPAEINKRRLHDFDVRTVRTCTFDVMGLEYRIEYNTEVHFYSDRDSKLADAFFTNYGEKCRTALRPIDVFKTVFNQLAEAAAKLKERRDEDIAKLLEIYENKFPYTDDSGSIDQK</sequence>
<dbReference type="AlphaFoldDB" id="A0ABD2XLQ7"/>
<organism evidence="1 2">
    <name type="scientific">Trichogramma kaykai</name>
    <dbReference type="NCBI Taxonomy" id="54128"/>
    <lineage>
        <taxon>Eukaryota</taxon>
        <taxon>Metazoa</taxon>
        <taxon>Ecdysozoa</taxon>
        <taxon>Arthropoda</taxon>
        <taxon>Hexapoda</taxon>
        <taxon>Insecta</taxon>
        <taxon>Pterygota</taxon>
        <taxon>Neoptera</taxon>
        <taxon>Endopterygota</taxon>
        <taxon>Hymenoptera</taxon>
        <taxon>Apocrita</taxon>
        <taxon>Proctotrupomorpha</taxon>
        <taxon>Chalcidoidea</taxon>
        <taxon>Trichogrammatidae</taxon>
        <taxon>Trichogramma</taxon>
    </lineage>
</organism>